<keyword evidence="2" id="KW-1185">Reference proteome</keyword>
<protein>
    <submittedName>
        <fullName evidence="1">Uncharacterized protein</fullName>
    </submittedName>
</protein>
<sequence>MQLFKNNFKTIFTKNKARANITHNPELSGLFLKGGMEKCY</sequence>
<dbReference type="HOGENOM" id="CLU_3286381_0_0_9"/>
<gene>
    <name evidence="1" type="ORF">BUTYVIB_01912</name>
</gene>
<evidence type="ECO:0000313" key="1">
    <source>
        <dbReference type="EMBL" id="EFF68032.1"/>
    </source>
</evidence>
<proteinExistence type="predicted"/>
<name>D4S1E2_9FIRM</name>
<comment type="caution">
    <text evidence="1">The sequence shown here is derived from an EMBL/GenBank/DDBJ whole genome shotgun (WGS) entry which is preliminary data.</text>
</comment>
<evidence type="ECO:0000313" key="2">
    <source>
        <dbReference type="Proteomes" id="UP000006238"/>
    </source>
</evidence>
<dbReference type="AlphaFoldDB" id="D4S1E2"/>
<accession>D4S1E2</accession>
<dbReference type="EMBL" id="ABWN01000033">
    <property type="protein sequence ID" value="EFF68032.1"/>
    <property type="molecule type" value="Genomic_DNA"/>
</dbReference>
<dbReference type="Proteomes" id="UP000006238">
    <property type="component" value="Unassembled WGS sequence"/>
</dbReference>
<organism evidence="1 2">
    <name type="scientific">Eshraghiella crossota DSM 2876</name>
    <dbReference type="NCBI Taxonomy" id="511680"/>
    <lineage>
        <taxon>Bacteria</taxon>
        <taxon>Bacillati</taxon>
        <taxon>Bacillota</taxon>
        <taxon>Clostridia</taxon>
        <taxon>Lachnospirales</taxon>
        <taxon>Lachnospiraceae</taxon>
        <taxon>Eshraghiella</taxon>
    </lineage>
</organism>
<reference evidence="1 2" key="1">
    <citation type="submission" date="2010-02" db="EMBL/GenBank/DDBJ databases">
        <authorList>
            <person name="Weinstock G."/>
            <person name="Sodergren E."/>
            <person name="Clifton S."/>
            <person name="Fulton L."/>
            <person name="Fulton B."/>
            <person name="Courtney L."/>
            <person name="Fronick C."/>
            <person name="Harrison M."/>
            <person name="Strong C."/>
            <person name="Farmer C."/>
            <person name="Delahaunty K."/>
            <person name="Markovic C."/>
            <person name="Hall O."/>
            <person name="Minx P."/>
            <person name="Tomlinson C."/>
            <person name="Mitreva M."/>
            <person name="Nelson J."/>
            <person name="Hou S."/>
            <person name="Wollam A."/>
            <person name="Pepin K.H."/>
            <person name="Johnson M."/>
            <person name="Bhonagiri V."/>
            <person name="Zhang X."/>
            <person name="Suruliraj S."/>
            <person name="Warren W."/>
            <person name="Chinwalla A."/>
            <person name="Mardis E.R."/>
            <person name="Wilson R.K."/>
        </authorList>
    </citation>
    <scope>NUCLEOTIDE SEQUENCE [LARGE SCALE GENOMIC DNA]</scope>
    <source>
        <strain evidence="1 2">DSM 2876</strain>
    </source>
</reference>